<evidence type="ECO:0000256" key="1">
    <source>
        <dbReference type="SAM" id="MobiDB-lite"/>
    </source>
</evidence>
<dbReference type="InterPro" id="IPR036457">
    <property type="entry name" value="PPM-type-like_dom_sf"/>
</dbReference>
<dbReference type="PANTHER" id="PTHR13832">
    <property type="entry name" value="PROTEIN PHOSPHATASE 2C"/>
    <property type="match status" value="1"/>
</dbReference>
<feature type="domain" description="PPM-type phosphatase" evidence="2">
    <location>
        <begin position="246"/>
        <end position="1068"/>
    </location>
</feature>
<gene>
    <name evidence="3" type="ORF">CYCCA115_LOCUS7832</name>
</gene>
<feature type="region of interest" description="Disordered" evidence="1">
    <location>
        <begin position="530"/>
        <end position="552"/>
    </location>
</feature>
<dbReference type="SMART" id="SM00332">
    <property type="entry name" value="PP2Cc"/>
    <property type="match status" value="1"/>
</dbReference>
<name>A0AAD2CPZ1_9STRA</name>
<dbReference type="SUPFAM" id="SSF81606">
    <property type="entry name" value="PP2C-like"/>
    <property type="match status" value="1"/>
</dbReference>
<organism evidence="3 4">
    <name type="scientific">Cylindrotheca closterium</name>
    <dbReference type="NCBI Taxonomy" id="2856"/>
    <lineage>
        <taxon>Eukaryota</taxon>
        <taxon>Sar</taxon>
        <taxon>Stramenopiles</taxon>
        <taxon>Ochrophyta</taxon>
        <taxon>Bacillariophyta</taxon>
        <taxon>Bacillariophyceae</taxon>
        <taxon>Bacillariophycidae</taxon>
        <taxon>Bacillariales</taxon>
        <taxon>Bacillariaceae</taxon>
        <taxon>Cylindrotheca</taxon>
    </lineage>
</organism>
<feature type="region of interest" description="Disordered" evidence="1">
    <location>
        <begin position="945"/>
        <end position="1019"/>
    </location>
</feature>
<dbReference type="Gene3D" id="3.60.40.10">
    <property type="entry name" value="PPM-type phosphatase domain"/>
    <property type="match status" value="2"/>
</dbReference>
<feature type="region of interest" description="Disordered" evidence="1">
    <location>
        <begin position="1"/>
        <end position="240"/>
    </location>
</feature>
<feature type="compositionally biased region" description="Basic residues" evidence="1">
    <location>
        <begin position="736"/>
        <end position="745"/>
    </location>
</feature>
<feature type="compositionally biased region" description="Polar residues" evidence="1">
    <location>
        <begin position="124"/>
        <end position="141"/>
    </location>
</feature>
<keyword evidence="4" id="KW-1185">Reference proteome</keyword>
<feature type="compositionally biased region" description="Basic and acidic residues" evidence="1">
    <location>
        <begin position="152"/>
        <end position="164"/>
    </location>
</feature>
<feature type="compositionally biased region" description="Basic and acidic residues" evidence="1">
    <location>
        <begin position="964"/>
        <end position="987"/>
    </location>
</feature>
<dbReference type="InterPro" id="IPR001932">
    <property type="entry name" value="PPM-type_phosphatase-like_dom"/>
</dbReference>
<feature type="compositionally biased region" description="Low complexity" evidence="1">
    <location>
        <begin position="568"/>
        <end position="583"/>
    </location>
</feature>
<feature type="region of interest" description="Disordered" evidence="1">
    <location>
        <begin position="673"/>
        <end position="755"/>
    </location>
</feature>
<feature type="compositionally biased region" description="Acidic residues" evidence="1">
    <location>
        <begin position="596"/>
        <end position="606"/>
    </location>
</feature>
<evidence type="ECO:0000313" key="3">
    <source>
        <dbReference type="EMBL" id="CAJ1942208.1"/>
    </source>
</evidence>
<protein>
    <recommendedName>
        <fullName evidence="2">PPM-type phosphatase domain-containing protein</fullName>
    </recommendedName>
</protein>
<dbReference type="Proteomes" id="UP001295423">
    <property type="component" value="Unassembled WGS sequence"/>
</dbReference>
<reference evidence="3" key="1">
    <citation type="submission" date="2023-08" db="EMBL/GenBank/DDBJ databases">
        <authorList>
            <person name="Audoor S."/>
            <person name="Bilcke G."/>
        </authorList>
    </citation>
    <scope>NUCLEOTIDE SEQUENCE</scope>
</reference>
<sequence>MAGEVKRSSKPSAQGCSSSPGRKKAPAPAAGSLISVATKAGAMHHQIAEASPASGPLHSPSPRFNSHPGAVDVASSEEESVAELADVSEGECSSVDEELVRRRRNRRQDQVLDDADICIPPSPRGSTPNSTGSKLDSNNSTPLPPLAVKCARFSDAESLTEDHPTTAANHDMSPPLSSSPQPLPDIPTLKTAASSETQDVPKDTAAAGASPASNTGSFVVPSHSHEEADSDLDHAPTSLPRFKDPRTCMWTSSHAANSPSEDRSASLVNVLLQPLPPNFDEETQLPEMEKEYSSLIRLNLWAVIDGHGGGCVATYASEVLLPHIAASISRALGCAIVSRGVCLVNGQLRDANALDLDGLIKTSDRSPANPNSIHYRSPYEASDSDEEGENAGHLSQVRPDDEEATQNSKEQLSAATASAIAPPMVPRSPKEVPPVSSIAPSVSSAKTSVKTAASPAARHAPTGTHSPSEVAAITRAITESFLAVDEGWINSIDPVATHQTSCQSNGRWNSGACALTVFSVQRLEWTDVTEEHPDRGLHGLSKDMGHDTSHNKDAARRRMLDYATRAKSASSMSTISSTSSLTTADDRVNTSGLESEITETEGEDEDGSKGEDNSRRRNSHRRLHRKSLQQDSFITAPGGDSSHYYRALDAMLYTAHVGDCRAVMLGSAPPRTIKVHGSAPGHTEATDDESSHHSSDETECLSSSDHDADSSDDEVMDIQGQPTSATTPSYMAYMRKPARRQSRRRAKDDLGTNAPFIALPPLEDFRSVEIEIGSDGDLQGKTQINGGKHHSDASASASSSSSQDTQDNNSIIHLSPVTRPIDLTTDHSAYNPAEVTGVLRRCNNAPRAISAGVGGGIKRVAGSLAVTRALGDAYLKTPKLSFFPYKRHAPYITARPEVNCRPIVKDGDKLLVLATDGVWERASGEDVLKWVRNFYAERIARQERHQNRRQNLTERGSNDGSANGKRDDDSDERPNGTEVVGSKREMPRSPSPPAKRRKIGIGGRPNRRGNTPFGSQRNSNVSDVIVRRVLNKVRRTRNISSLHALMSLPPGRARRSKHDDITACVVDLSAFVL</sequence>
<feature type="region of interest" description="Disordered" evidence="1">
    <location>
        <begin position="564"/>
        <end position="638"/>
    </location>
</feature>
<dbReference type="Pfam" id="PF00481">
    <property type="entry name" value="PP2C"/>
    <property type="match status" value="1"/>
</dbReference>
<dbReference type="PROSITE" id="PS51746">
    <property type="entry name" value="PPM_2"/>
    <property type="match status" value="1"/>
</dbReference>
<dbReference type="GO" id="GO:0004722">
    <property type="term" value="F:protein serine/threonine phosphatase activity"/>
    <property type="evidence" value="ECO:0007669"/>
    <property type="project" value="InterPro"/>
</dbReference>
<dbReference type="EMBL" id="CAKOGP040001112">
    <property type="protein sequence ID" value="CAJ1942208.1"/>
    <property type="molecule type" value="Genomic_DNA"/>
</dbReference>
<feature type="compositionally biased region" description="Polar residues" evidence="1">
    <location>
        <begin position="365"/>
        <end position="374"/>
    </location>
</feature>
<accession>A0AAD2CPZ1</accession>
<dbReference type="PANTHER" id="PTHR13832:SF792">
    <property type="entry name" value="GM14286P"/>
    <property type="match status" value="1"/>
</dbReference>
<feature type="compositionally biased region" description="Polar residues" evidence="1">
    <location>
        <begin position="405"/>
        <end position="416"/>
    </location>
</feature>
<feature type="region of interest" description="Disordered" evidence="1">
    <location>
        <begin position="360"/>
        <end position="469"/>
    </location>
</feature>
<proteinExistence type="predicted"/>
<feature type="compositionally biased region" description="Basic residues" evidence="1">
    <location>
        <begin position="616"/>
        <end position="627"/>
    </location>
</feature>
<evidence type="ECO:0000259" key="2">
    <source>
        <dbReference type="PROSITE" id="PS51746"/>
    </source>
</evidence>
<feature type="compositionally biased region" description="Low complexity" evidence="1">
    <location>
        <begin position="793"/>
        <end position="808"/>
    </location>
</feature>
<dbReference type="InterPro" id="IPR015655">
    <property type="entry name" value="PP2C"/>
</dbReference>
<feature type="compositionally biased region" description="Basic and acidic residues" evidence="1">
    <location>
        <begin position="223"/>
        <end position="234"/>
    </location>
</feature>
<feature type="compositionally biased region" description="Low complexity" evidence="1">
    <location>
        <begin position="433"/>
        <end position="457"/>
    </location>
</feature>
<feature type="compositionally biased region" description="Acidic residues" evidence="1">
    <location>
        <begin position="75"/>
        <end position="97"/>
    </location>
</feature>
<feature type="compositionally biased region" description="Polar residues" evidence="1">
    <location>
        <begin position="949"/>
        <end position="961"/>
    </location>
</feature>
<feature type="compositionally biased region" description="Polar residues" evidence="1">
    <location>
        <begin position="720"/>
        <end position="729"/>
    </location>
</feature>
<evidence type="ECO:0000313" key="4">
    <source>
        <dbReference type="Proteomes" id="UP001295423"/>
    </source>
</evidence>
<dbReference type="AlphaFoldDB" id="A0AAD2CPZ1"/>
<comment type="caution">
    <text evidence="3">The sequence shown here is derived from an EMBL/GenBank/DDBJ whole genome shotgun (WGS) entry which is preliminary data.</text>
</comment>
<feature type="region of interest" description="Disordered" evidence="1">
    <location>
        <begin position="776"/>
        <end position="808"/>
    </location>
</feature>